<dbReference type="InterPro" id="IPR036388">
    <property type="entry name" value="WH-like_DNA-bd_sf"/>
</dbReference>
<keyword evidence="4" id="KW-0804">Transcription</keyword>
<dbReference type="OrthoDB" id="659361at2"/>
<protein>
    <submittedName>
        <fullName evidence="5">RNA polymerase sigma-70 factor</fullName>
    </submittedName>
</protein>
<dbReference type="GO" id="GO:0016987">
    <property type="term" value="F:sigma factor activity"/>
    <property type="evidence" value="ECO:0007669"/>
    <property type="project" value="UniProtKB-KW"/>
</dbReference>
<comment type="similarity">
    <text evidence="1">Belongs to the sigma-70 factor family. ECF subfamily.</text>
</comment>
<dbReference type="InterPro" id="IPR000792">
    <property type="entry name" value="Tscrpt_reg_LuxR_C"/>
</dbReference>
<dbReference type="Proteomes" id="UP000281028">
    <property type="component" value="Unassembled WGS sequence"/>
</dbReference>
<dbReference type="InterPro" id="IPR013249">
    <property type="entry name" value="RNA_pol_sigma70_r4_t2"/>
</dbReference>
<dbReference type="Pfam" id="PF08281">
    <property type="entry name" value="Sigma70_r4_2"/>
    <property type="match status" value="1"/>
</dbReference>
<dbReference type="GO" id="GO:0003677">
    <property type="term" value="F:DNA binding"/>
    <property type="evidence" value="ECO:0007669"/>
    <property type="project" value="InterPro"/>
</dbReference>
<sequence>MGEAELKSAWMLVCQDDDQPSFRMLFDFFYSRLVLFAADVAGSREAAEEVVSDVFVQLWKNRKTAGIKQLKTYLYTAVRHRCYNYVRDGRRHQVLPLEAAASAAAPVLPALEWKELQQQLDDALTQLSPQGRTIFRMIREEGFKYKEVAAILDISPRTVETQLVRAINRLQQVLRQAGSEVRP</sequence>
<dbReference type="PANTHER" id="PTHR43133">
    <property type="entry name" value="RNA POLYMERASE ECF-TYPE SIGMA FACTO"/>
    <property type="match status" value="1"/>
</dbReference>
<dbReference type="Gene3D" id="1.10.1740.10">
    <property type="match status" value="1"/>
</dbReference>
<dbReference type="AlphaFoldDB" id="A0A3S1CPP9"/>
<dbReference type="InterPro" id="IPR014327">
    <property type="entry name" value="RNA_pol_sigma70_bacteroid"/>
</dbReference>
<dbReference type="Gene3D" id="1.10.10.10">
    <property type="entry name" value="Winged helix-like DNA-binding domain superfamily/Winged helix DNA-binding domain"/>
    <property type="match status" value="1"/>
</dbReference>
<name>A0A3S1CPP9_9BACT</name>
<dbReference type="InterPro" id="IPR014284">
    <property type="entry name" value="RNA_pol_sigma-70_dom"/>
</dbReference>
<organism evidence="5 6">
    <name type="scientific">Chitinophaga solisilvae</name>
    <dbReference type="NCBI Taxonomy" id="1233460"/>
    <lineage>
        <taxon>Bacteria</taxon>
        <taxon>Pseudomonadati</taxon>
        <taxon>Bacteroidota</taxon>
        <taxon>Chitinophagia</taxon>
        <taxon>Chitinophagales</taxon>
        <taxon>Chitinophagaceae</taxon>
        <taxon>Chitinophaga</taxon>
    </lineage>
</organism>
<evidence type="ECO:0000313" key="5">
    <source>
        <dbReference type="EMBL" id="NSL85636.1"/>
    </source>
</evidence>
<dbReference type="NCBIfam" id="TIGR02985">
    <property type="entry name" value="Sig70_bacteroi1"/>
    <property type="match status" value="1"/>
</dbReference>
<dbReference type="SUPFAM" id="SSF88659">
    <property type="entry name" value="Sigma3 and sigma4 domains of RNA polymerase sigma factors"/>
    <property type="match status" value="1"/>
</dbReference>
<dbReference type="SMART" id="SM00421">
    <property type="entry name" value="HTH_LUXR"/>
    <property type="match status" value="1"/>
</dbReference>
<dbReference type="InterPro" id="IPR039425">
    <property type="entry name" value="RNA_pol_sigma-70-like"/>
</dbReference>
<dbReference type="InterPro" id="IPR013324">
    <property type="entry name" value="RNA_pol_sigma_r3/r4-like"/>
</dbReference>
<keyword evidence="6" id="KW-1185">Reference proteome</keyword>
<dbReference type="NCBIfam" id="TIGR02937">
    <property type="entry name" value="sigma70-ECF"/>
    <property type="match status" value="1"/>
</dbReference>
<keyword evidence="3" id="KW-0731">Sigma factor</keyword>
<evidence type="ECO:0000256" key="3">
    <source>
        <dbReference type="ARBA" id="ARBA00023082"/>
    </source>
</evidence>
<dbReference type="InterPro" id="IPR013325">
    <property type="entry name" value="RNA_pol_sigma_r2"/>
</dbReference>
<dbReference type="CDD" id="cd06171">
    <property type="entry name" value="Sigma70_r4"/>
    <property type="match status" value="1"/>
</dbReference>
<dbReference type="Pfam" id="PF04542">
    <property type="entry name" value="Sigma70_r2"/>
    <property type="match status" value="1"/>
</dbReference>
<dbReference type="EMBL" id="RIAR02000001">
    <property type="protein sequence ID" value="NSL85636.1"/>
    <property type="molecule type" value="Genomic_DNA"/>
</dbReference>
<evidence type="ECO:0000256" key="1">
    <source>
        <dbReference type="ARBA" id="ARBA00010641"/>
    </source>
</evidence>
<dbReference type="PANTHER" id="PTHR43133:SF46">
    <property type="entry name" value="RNA POLYMERASE SIGMA-70 FACTOR ECF SUBFAMILY"/>
    <property type="match status" value="1"/>
</dbReference>
<evidence type="ECO:0000256" key="2">
    <source>
        <dbReference type="ARBA" id="ARBA00023015"/>
    </source>
</evidence>
<dbReference type="GO" id="GO:0006352">
    <property type="term" value="P:DNA-templated transcription initiation"/>
    <property type="evidence" value="ECO:0007669"/>
    <property type="project" value="InterPro"/>
</dbReference>
<evidence type="ECO:0000256" key="4">
    <source>
        <dbReference type="ARBA" id="ARBA00023163"/>
    </source>
</evidence>
<accession>A0A3S1CPP9</accession>
<evidence type="ECO:0000313" key="6">
    <source>
        <dbReference type="Proteomes" id="UP000281028"/>
    </source>
</evidence>
<dbReference type="InterPro" id="IPR007627">
    <property type="entry name" value="RNA_pol_sigma70_r2"/>
</dbReference>
<comment type="caution">
    <text evidence="5">The sequence shown here is derived from an EMBL/GenBank/DDBJ whole genome shotgun (WGS) entry which is preliminary data.</text>
</comment>
<dbReference type="SUPFAM" id="SSF88946">
    <property type="entry name" value="Sigma2 domain of RNA polymerase sigma factors"/>
    <property type="match status" value="1"/>
</dbReference>
<dbReference type="PROSITE" id="PS00622">
    <property type="entry name" value="HTH_LUXR_1"/>
    <property type="match status" value="1"/>
</dbReference>
<proteinExistence type="inferred from homology"/>
<reference evidence="5" key="1">
    <citation type="submission" date="2020-05" db="EMBL/GenBank/DDBJ databases">
        <title>Chitinophaga laudate sp. nov., isolated from a tropical peat swamp.</title>
        <authorList>
            <person name="Goh C.B.S."/>
            <person name="Lee M.S."/>
            <person name="Parimannan S."/>
            <person name="Pasbakhsh P."/>
            <person name="Yule C.M."/>
            <person name="Rajandas H."/>
            <person name="Loke S."/>
            <person name="Croft L."/>
            <person name="Tan J.B.L."/>
        </authorList>
    </citation>
    <scope>NUCLEOTIDE SEQUENCE</scope>
    <source>
        <strain evidence="5">Mgbs1</strain>
    </source>
</reference>
<keyword evidence="2" id="KW-0805">Transcription regulation</keyword>
<gene>
    <name evidence="5" type="ORF">ECE50_002255</name>
</gene>